<dbReference type="PANTHER" id="PTHR11439">
    <property type="entry name" value="GAG-POL-RELATED RETROTRANSPOSON"/>
    <property type="match status" value="1"/>
</dbReference>
<reference evidence="5 6" key="1">
    <citation type="journal article" date="2022" name="Nat. Plants">
        <title>Genomes of leafy and leafless Platanthera orchids illuminate the evolution of mycoheterotrophy.</title>
        <authorList>
            <person name="Li M.H."/>
            <person name="Liu K.W."/>
            <person name="Li Z."/>
            <person name="Lu H.C."/>
            <person name="Ye Q.L."/>
            <person name="Zhang D."/>
            <person name="Wang J.Y."/>
            <person name="Li Y.F."/>
            <person name="Zhong Z.M."/>
            <person name="Liu X."/>
            <person name="Yu X."/>
            <person name="Liu D.K."/>
            <person name="Tu X.D."/>
            <person name="Liu B."/>
            <person name="Hao Y."/>
            <person name="Liao X.Y."/>
            <person name="Jiang Y.T."/>
            <person name="Sun W.H."/>
            <person name="Chen J."/>
            <person name="Chen Y.Q."/>
            <person name="Ai Y."/>
            <person name="Zhai J.W."/>
            <person name="Wu S.S."/>
            <person name="Zhou Z."/>
            <person name="Hsiao Y.Y."/>
            <person name="Wu W.L."/>
            <person name="Chen Y.Y."/>
            <person name="Lin Y.F."/>
            <person name="Hsu J.L."/>
            <person name="Li C.Y."/>
            <person name="Wang Z.W."/>
            <person name="Zhao X."/>
            <person name="Zhong W.Y."/>
            <person name="Ma X.K."/>
            <person name="Ma L."/>
            <person name="Huang J."/>
            <person name="Chen G.Z."/>
            <person name="Huang M.Z."/>
            <person name="Huang L."/>
            <person name="Peng D.H."/>
            <person name="Luo Y.B."/>
            <person name="Zou S.Q."/>
            <person name="Chen S.P."/>
            <person name="Lan S."/>
            <person name="Tsai W.C."/>
            <person name="Van de Peer Y."/>
            <person name="Liu Z.J."/>
        </authorList>
    </citation>
    <scope>NUCLEOTIDE SEQUENCE [LARGE SCALE GENOMIC DNA]</scope>
    <source>
        <strain evidence="5">Lor287</strain>
    </source>
</reference>
<dbReference type="InterPro" id="IPR013103">
    <property type="entry name" value="RVT_2"/>
</dbReference>
<dbReference type="PROSITE" id="PS50994">
    <property type="entry name" value="INTEGRASE"/>
    <property type="match status" value="1"/>
</dbReference>
<dbReference type="InterPro" id="IPR043502">
    <property type="entry name" value="DNA/RNA_pol_sf"/>
</dbReference>
<feature type="transmembrane region" description="Helical" evidence="3">
    <location>
        <begin position="193"/>
        <end position="218"/>
    </location>
</feature>
<proteinExistence type="predicted"/>
<keyword evidence="1" id="KW-0645">Protease</keyword>
<dbReference type="Pfam" id="PF25597">
    <property type="entry name" value="SH3_retrovirus"/>
    <property type="match status" value="1"/>
</dbReference>
<feature type="compositionally biased region" description="Low complexity" evidence="2">
    <location>
        <begin position="403"/>
        <end position="412"/>
    </location>
</feature>
<name>A0AAP0B1K5_9ASPA</name>
<dbReference type="Gene3D" id="3.30.420.10">
    <property type="entry name" value="Ribonuclease H-like superfamily/Ribonuclease H"/>
    <property type="match status" value="1"/>
</dbReference>
<dbReference type="EMBL" id="JBBWWQ010000017">
    <property type="protein sequence ID" value="KAK8923804.1"/>
    <property type="molecule type" value="Genomic_DNA"/>
</dbReference>
<dbReference type="GO" id="GO:0003676">
    <property type="term" value="F:nucleic acid binding"/>
    <property type="evidence" value="ECO:0007669"/>
    <property type="project" value="InterPro"/>
</dbReference>
<gene>
    <name evidence="5" type="ORF">KSP39_PZI019334</name>
</gene>
<keyword evidence="3" id="KW-0812">Transmembrane</keyword>
<dbReference type="GO" id="GO:0004190">
    <property type="term" value="F:aspartic-type endopeptidase activity"/>
    <property type="evidence" value="ECO:0007669"/>
    <property type="project" value="UniProtKB-KW"/>
</dbReference>
<dbReference type="SUPFAM" id="SSF53098">
    <property type="entry name" value="Ribonuclease H-like"/>
    <property type="match status" value="1"/>
</dbReference>
<evidence type="ECO:0000256" key="1">
    <source>
        <dbReference type="ARBA" id="ARBA00022750"/>
    </source>
</evidence>
<feature type="compositionally biased region" description="Pro residues" evidence="2">
    <location>
        <begin position="413"/>
        <end position="437"/>
    </location>
</feature>
<evidence type="ECO:0000256" key="3">
    <source>
        <dbReference type="SAM" id="Phobius"/>
    </source>
</evidence>
<evidence type="ECO:0000256" key="2">
    <source>
        <dbReference type="SAM" id="MobiDB-lite"/>
    </source>
</evidence>
<keyword evidence="1" id="KW-0064">Aspartyl protease</keyword>
<dbReference type="PANTHER" id="PTHR11439:SF467">
    <property type="entry name" value="INTEGRASE CATALYTIC DOMAIN-CONTAINING PROTEIN"/>
    <property type="match status" value="1"/>
</dbReference>
<dbReference type="Pfam" id="PF22936">
    <property type="entry name" value="Pol_BBD"/>
    <property type="match status" value="1"/>
</dbReference>
<evidence type="ECO:0000313" key="6">
    <source>
        <dbReference type="Proteomes" id="UP001418222"/>
    </source>
</evidence>
<dbReference type="InterPro" id="IPR001584">
    <property type="entry name" value="Integrase_cat-core"/>
</dbReference>
<dbReference type="AlphaFoldDB" id="A0AAP0B1K5"/>
<accession>A0AAP0B1K5</accession>
<dbReference type="InterPro" id="IPR054722">
    <property type="entry name" value="PolX-like_BBD"/>
</dbReference>
<dbReference type="SUPFAM" id="SSF56672">
    <property type="entry name" value="DNA/RNA polymerases"/>
    <property type="match status" value="1"/>
</dbReference>
<protein>
    <recommendedName>
        <fullName evidence="4">Integrase catalytic domain-containing protein</fullName>
    </recommendedName>
</protein>
<dbReference type="InterPro" id="IPR012337">
    <property type="entry name" value="RNaseH-like_sf"/>
</dbReference>
<evidence type="ECO:0000259" key="4">
    <source>
        <dbReference type="PROSITE" id="PS50994"/>
    </source>
</evidence>
<dbReference type="InterPro" id="IPR036397">
    <property type="entry name" value="RNaseH_sf"/>
</dbReference>
<dbReference type="Pfam" id="PF07727">
    <property type="entry name" value="RVT_2"/>
    <property type="match status" value="1"/>
</dbReference>
<dbReference type="GO" id="GO:0015074">
    <property type="term" value="P:DNA integration"/>
    <property type="evidence" value="ECO:0007669"/>
    <property type="project" value="InterPro"/>
</dbReference>
<sequence length="1159" mass="127260">MACIYSSKPFSSVVTSSGSAYVVTQGKWLIDTGATNHMTGNLPCFSLLETHDRSPPVILADGSSSSVHGTGIVHVTPSLRLADTLYVPKFPIRTPNGRLLLGLRVAAYTSWTTFPLSPPSPPPPQIFSNDISALVMLLHAFFVNFCPTFLHKVLRSTVRPVSLTSITALPFLQNTFVALPVRLISSTPMFGVLLLLLPLVGVVHILSLSLMISLAVLFRSDNAQEYVSHDFSAFCMQNEIIHQTSCVYTSQQNGVAERKNCHLLDVARTLMNQMHVPRSYWGYVVLLARYLINRIPSTVLHEKTQFSILYPGKEPFPLSLQIFGCTAFVHAPSATRDKLSPRSTKCVFLGYSTTQKGYCCFDPVLRKQFVSADVTFFENTSYFSADSSPRLPASDSPTVLFVPSSPTTISTPTPSPSTPLTPTLSPPPSPSSPPPSLSTPGPALSATDAPDAEGPVDLDLPIALRKGVRTCTLHPLAAVVSYDRLTPSRRAFALTISATATPRSYQEALAIPHWKVTMDEEMATLTERGTWTLVPPPFGTDVVGCRWVFVVKFGPDGTVDRYKARLVAKGFTQTYEVDYFDTFSPVARLSTIRVLLSVAVNRDWPISQLDVKNAFLYGDLQEAVYMEQPPGYVAQGETRVCRLKKAIYGLKQSPRAWFDKFSGIVAAVGFVRSSADHSLFIRKTPSGLVVLAVYVDDILLTGDDQEGVALTKRHLRQHLVTKDMSSPKYFLEIEISRKPGSLVLSQRKYALDLLKEAGLSGAKPARCPMATGEDKTWTDDSPPLSDSSRYRRLVGKLIYLTVTRPDISYAVVKVSQFMQAPRECHLQSALRILEYVKAAPGKGLLFQKNGHLKVEAYSDASYDDDKGDRKSTSGFCTFVGGNLERSTTILYLCFVTTRLRYTSPKIQSSMKEPSTLSLRGSVEVVTGRSGGLAWRVDDWAVWRFPFSGLIVMCYCLRLKRSSGLSLATWRPGGLAVSHDDLSLSLAVAERLAPLSNRAACAVCVCTVRPAWQRHGSWAATCVVDCDIGHECDICRGRRHWSWAAILFMGGDIIRGRQHCSWAATTCVVDCDIGHECNICRGWRHWSWVAILFMGGNIVRGRRHCLWAATLFMGGDNGRGRRQWSGAATMVGGGDIVWGRRHCAGAATFFGGGGGCDVSF</sequence>
<dbReference type="InterPro" id="IPR057670">
    <property type="entry name" value="SH3_retrovirus"/>
</dbReference>
<organism evidence="5 6">
    <name type="scientific">Platanthera zijinensis</name>
    <dbReference type="NCBI Taxonomy" id="2320716"/>
    <lineage>
        <taxon>Eukaryota</taxon>
        <taxon>Viridiplantae</taxon>
        <taxon>Streptophyta</taxon>
        <taxon>Embryophyta</taxon>
        <taxon>Tracheophyta</taxon>
        <taxon>Spermatophyta</taxon>
        <taxon>Magnoliopsida</taxon>
        <taxon>Liliopsida</taxon>
        <taxon>Asparagales</taxon>
        <taxon>Orchidaceae</taxon>
        <taxon>Orchidoideae</taxon>
        <taxon>Orchideae</taxon>
        <taxon>Orchidinae</taxon>
        <taxon>Platanthera</taxon>
    </lineage>
</organism>
<keyword evidence="3" id="KW-0472">Membrane</keyword>
<evidence type="ECO:0000313" key="5">
    <source>
        <dbReference type="EMBL" id="KAK8923804.1"/>
    </source>
</evidence>
<keyword evidence="3" id="KW-1133">Transmembrane helix</keyword>
<feature type="domain" description="Integrase catalytic" evidence="4">
    <location>
        <begin position="117"/>
        <end position="323"/>
    </location>
</feature>
<dbReference type="Proteomes" id="UP001418222">
    <property type="component" value="Unassembled WGS sequence"/>
</dbReference>
<feature type="region of interest" description="Disordered" evidence="2">
    <location>
        <begin position="402"/>
        <end position="453"/>
    </location>
</feature>
<keyword evidence="1" id="KW-0378">Hydrolase</keyword>
<comment type="caution">
    <text evidence="5">The sequence shown here is derived from an EMBL/GenBank/DDBJ whole genome shotgun (WGS) entry which is preliminary data.</text>
</comment>
<keyword evidence="6" id="KW-1185">Reference proteome</keyword>